<dbReference type="RefSeq" id="WP_141862233.1">
    <property type="nucleotide sequence ID" value="NZ_BMNV01000001.1"/>
</dbReference>
<feature type="compositionally biased region" description="Basic and acidic residues" evidence="1">
    <location>
        <begin position="588"/>
        <end position="624"/>
    </location>
</feature>
<gene>
    <name evidence="3" type="ORF">NYQ28_09255</name>
</gene>
<dbReference type="Gene3D" id="3.40.50.300">
    <property type="entry name" value="P-loop containing nucleotide triphosphate hydrolases"/>
    <property type="match status" value="2"/>
</dbReference>
<dbReference type="GeneID" id="95324718"/>
<proteinExistence type="predicted"/>
<reference evidence="3 4" key="1">
    <citation type="submission" date="2022-08" db="EMBL/GenBank/DDBJ databases">
        <title>Taxonomy of Curtobacterium flaccumfaciens.</title>
        <authorList>
            <person name="Osdaghi E."/>
            <person name="Taghavi S.M."/>
            <person name="Hamidizade M."/>
            <person name="Abachi H."/>
            <person name="Fazliarab A."/>
            <person name="Baeyen S."/>
            <person name="Portier P."/>
            <person name="Van Vaerenbergh J."/>
            <person name="Jacques M.-A."/>
        </authorList>
    </citation>
    <scope>NUCLEOTIDE SEQUENCE [LARGE SCALE GENOMIC DNA]</scope>
    <source>
        <strain evidence="3 4">LMG8786T</strain>
    </source>
</reference>
<dbReference type="InterPro" id="IPR033186">
    <property type="entry name" value="HerA_C"/>
</dbReference>
<name>A0ABT2HHK8_9MICO</name>
<keyword evidence="4" id="KW-1185">Reference proteome</keyword>
<sequence length="672" mass="70335">MSDDAVEQARSAAAAAQAAAEEARRLADEAARRAEELAAALSRTVAAAPTEPAATTAEPAAAPTDPATPAAESTSSTGTEPPVRPDTRPGDQATPPLTAPPAGPLGADAVAAVRTGYAVGGTALELGALVNGEALPDVQVRIPLGMLNRHGLVAGATGTGKTRTLQLLAEQIAAAGVPVFAADVKGDLSGLATPGQPNDKLLARTAGIGQQWQGVGSQAEFYALGGVGTGVPVRATVSGFGPLLLAKVLGLNETQESSLGLVFHYAEQAGLPLVDLSDLRSVLTYLTSDAGKGELADLGGLSKQTVGVILRELVTFADQGADAFFGEPEIDTAEFLRTAPDGRGIVSLLEVPGVQDQPQLFSTFLMWMLADLFNELPEVGDQDKPKLVFFLDEAHLLFTGASKDFTEQVVRTVRLIRSKGVGVFFVTQTPKDVPNDVLAQLGSRIQHQLRAHTPDDAKALRATVSTYPTSEYDLGEVLTSLATGEAIVTVMNERGAPTPVAWTRLRAPQGSMEPLPGADLEARVTSSPLLARYGTRVDPDSAHEILARRMEAAAAEAAAAEAAEHAASAQAEAEKQAARAAAAAAKEAAARAKQDERERRAAQQEYERTQREFERAERTAESRRSGRSPRSSRTSTSRRSGDPLSDLLGPGLGGTIAKEVVKGIFSTLRRRR</sequence>
<feature type="compositionally biased region" description="Basic and acidic residues" evidence="1">
    <location>
        <begin position="21"/>
        <end position="36"/>
    </location>
</feature>
<feature type="compositionally biased region" description="Low complexity" evidence="1">
    <location>
        <begin position="8"/>
        <end position="20"/>
    </location>
</feature>
<accession>A0ABT2HHK8</accession>
<feature type="compositionally biased region" description="Low complexity" evidence="1">
    <location>
        <begin position="37"/>
        <end position="81"/>
    </location>
</feature>
<evidence type="ECO:0000259" key="2">
    <source>
        <dbReference type="SMART" id="SM00382"/>
    </source>
</evidence>
<dbReference type="InterPro" id="IPR027417">
    <property type="entry name" value="P-loop_NTPase"/>
</dbReference>
<organism evidence="3 4">
    <name type="scientific">Curtobacterium citreum</name>
    <dbReference type="NCBI Taxonomy" id="2036"/>
    <lineage>
        <taxon>Bacteria</taxon>
        <taxon>Bacillati</taxon>
        <taxon>Actinomycetota</taxon>
        <taxon>Actinomycetes</taxon>
        <taxon>Micrococcales</taxon>
        <taxon>Microbacteriaceae</taxon>
        <taxon>Curtobacterium</taxon>
    </lineage>
</organism>
<feature type="domain" description="AAA+ ATPase" evidence="2">
    <location>
        <begin position="147"/>
        <end position="455"/>
    </location>
</feature>
<protein>
    <submittedName>
        <fullName evidence="3">DUF853 domain-containing protein</fullName>
    </submittedName>
</protein>
<dbReference type="SUPFAM" id="SSF52540">
    <property type="entry name" value="P-loop containing nucleoside triphosphate hydrolases"/>
    <property type="match status" value="1"/>
</dbReference>
<evidence type="ECO:0000313" key="4">
    <source>
        <dbReference type="Proteomes" id="UP001652264"/>
    </source>
</evidence>
<feature type="compositionally biased region" description="Low complexity" evidence="1">
    <location>
        <begin position="578"/>
        <end position="587"/>
    </location>
</feature>
<dbReference type="EMBL" id="JANVAD010000004">
    <property type="protein sequence ID" value="MCS6522749.1"/>
    <property type="molecule type" value="Genomic_DNA"/>
</dbReference>
<comment type="caution">
    <text evidence="3">The sequence shown here is derived from an EMBL/GenBank/DDBJ whole genome shotgun (WGS) entry which is preliminary data.</text>
</comment>
<dbReference type="InterPro" id="IPR003593">
    <property type="entry name" value="AAA+_ATPase"/>
</dbReference>
<feature type="compositionally biased region" description="Low complexity" evidence="1">
    <location>
        <begin position="628"/>
        <end position="649"/>
    </location>
</feature>
<evidence type="ECO:0000256" key="1">
    <source>
        <dbReference type="SAM" id="MobiDB-lite"/>
    </source>
</evidence>
<dbReference type="Proteomes" id="UP001652264">
    <property type="component" value="Unassembled WGS sequence"/>
</dbReference>
<dbReference type="InterPro" id="IPR051162">
    <property type="entry name" value="T4SS_component"/>
</dbReference>
<dbReference type="Pfam" id="PF05872">
    <property type="entry name" value="HerA_C"/>
    <property type="match status" value="1"/>
</dbReference>
<dbReference type="PANTHER" id="PTHR30121:SF6">
    <property type="entry name" value="SLR6007 PROTEIN"/>
    <property type="match status" value="1"/>
</dbReference>
<evidence type="ECO:0000313" key="3">
    <source>
        <dbReference type="EMBL" id="MCS6522749.1"/>
    </source>
</evidence>
<feature type="region of interest" description="Disordered" evidence="1">
    <location>
        <begin position="1"/>
        <end position="103"/>
    </location>
</feature>
<dbReference type="PANTHER" id="PTHR30121">
    <property type="entry name" value="UNCHARACTERIZED PROTEIN YJGR-RELATED"/>
    <property type="match status" value="1"/>
</dbReference>
<dbReference type="SMART" id="SM00382">
    <property type="entry name" value="AAA"/>
    <property type="match status" value="1"/>
</dbReference>
<feature type="region of interest" description="Disordered" evidence="1">
    <location>
        <begin position="565"/>
        <end position="654"/>
    </location>
</feature>